<gene>
    <name evidence="2" type="ORF">NU09_3385</name>
</gene>
<dbReference type="AlphaFoldDB" id="A0A444W3U1"/>
<dbReference type="EMBL" id="JUIW01000013">
    <property type="protein sequence ID" value="RYJ40555.1"/>
    <property type="molecule type" value="Genomic_DNA"/>
</dbReference>
<keyword evidence="3" id="KW-1185">Reference proteome</keyword>
<sequence>MINNIQQLKATFLKLISNVFLILFLSILFSCNSTKNTTVNDDVITKKILKENRRSKKKYYVVKHYVIKEDKVHFVRYKIMLKGGLIPRFINGDLYKYVSVINNEFYFFDKNDENYNIQVLENMKNNLTEQENIDCVNSNYNYYKKGWGLY</sequence>
<organism evidence="2 3">
    <name type="scientific">Flavobacterium beibuense</name>
    <dbReference type="NCBI Taxonomy" id="657326"/>
    <lineage>
        <taxon>Bacteria</taxon>
        <taxon>Pseudomonadati</taxon>
        <taxon>Bacteroidota</taxon>
        <taxon>Flavobacteriia</taxon>
        <taxon>Flavobacteriales</taxon>
        <taxon>Flavobacteriaceae</taxon>
        <taxon>Flavobacterium</taxon>
    </lineage>
</organism>
<proteinExistence type="predicted"/>
<evidence type="ECO:0000313" key="3">
    <source>
        <dbReference type="Proteomes" id="UP000289775"/>
    </source>
</evidence>
<evidence type="ECO:0000313" key="2">
    <source>
        <dbReference type="EMBL" id="RYJ40555.1"/>
    </source>
</evidence>
<reference evidence="2 3" key="1">
    <citation type="submission" date="2014-12" db="EMBL/GenBank/DDBJ databases">
        <title>Genome sequence of Flavobacterium beibuense RSKm HC5.</title>
        <authorList>
            <person name="Kim J.F."/>
            <person name="Song J.Y."/>
            <person name="Kwak M.-J."/>
            <person name="Lee S.-W."/>
        </authorList>
    </citation>
    <scope>NUCLEOTIDE SEQUENCE [LARGE SCALE GENOMIC DNA]</scope>
    <source>
        <strain evidence="2 3">RSKm HC5</strain>
    </source>
</reference>
<accession>A0A444W3U1</accession>
<keyword evidence="1" id="KW-0812">Transmembrane</keyword>
<evidence type="ECO:0000256" key="1">
    <source>
        <dbReference type="SAM" id="Phobius"/>
    </source>
</evidence>
<protein>
    <submittedName>
        <fullName evidence="2">Uncharacterized protein</fullName>
    </submittedName>
</protein>
<feature type="transmembrane region" description="Helical" evidence="1">
    <location>
        <begin position="12"/>
        <end position="30"/>
    </location>
</feature>
<comment type="caution">
    <text evidence="2">The sequence shown here is derived from an EMBL/GenBank/DDBJ whole genome shotgun (WGS) entry which is preliminary data.</text>
</comment>
<keyword evidence="1" id="KW-0472">Membrane</keyword>
<dbReference type="RefSeq" id="WP_129752455.1">
    <property type="nucleotide sequence ID" value="NZ_JUIW01000013.1"/>
</dbReference>
<name>A0A444W3U1_9FLAO</name>
<dbReference type="Proteomes" id="UP000289775">
    <property type="component" value="Unassembled WGS sequence"/>
</dbReference>
<keyword evidence="1" id="KW-1133">Transmembrane helix</keyword>